<dbReference type="AlphaFoldDB" id="A0A023GFS4"/>
<dbReference type="Pfam" id="PF10273">
    <property type="entry name" value="WGG"/>
    <property type="match status" value="1"/>
</dbReference>
<organism evidence="6">
    <name type="scientific">Amblyomma triste</name>
    <name type="common">Neotropical tick</name>
    <dbReference type="NCBI Taxonomy" id="251400"/>
    <lineage>
        <taxon>Eukaryota</taxon>
        <taxon>Metazoa</taxon>
        <taxon>Ecdysozoa</taxon>
        <taxon>Arthropoda</taxon>
        <taxon>Chelicerata</taxon>
        <taxon>Arachnida</taxon>
        <taxon>Acari</taxon>
        <taxon>Parasitiformes</taxon>
        <taxon>Ixodida</taxon>
        <taxon>Ixodoidea</taxon>
        <taxon>Ixodidae</taxon>
        <taxon>Amblyomminae</taxon>
        <taxon>Amblyomma</taxon>
    </lineage>
</organism>
<evidence type="ECO:0000256" key="4">
    <source>
        <dbReference type="ARBA" id="ARBA00022552"/>
    </source>
</evidence>
<dbReference type="GO" id="GO:0006364">
    <property type="term" value="P:rRNA processing"/>
    <property type="evidence" value="ECO:0007669"/>
    <property type="project" value="UniProtKB-KW"/>
</dbReference>
<evidence type="ECO:0000256" key="2">
    <source>
        <dbReference type="ARBA" id="ARBA00006524"/>
    </source>
</evidence>
<keyword evidence="4" id="KW-0698">rRNA processing</keyword>
<evidence type="ECO:0000256" key="1">
    <source>
        <dbReference type="ARBA" id="ARBA00002210"/>
    </source>
</evidence>
<comment type="similarity">
    <text evidence="2">Belongs to the TSR2 family.</text>
</comment>
<proteinExistence type="evidence at transcript level"/>
<evidence type="ECO:0000313" key="6">
    <source>
        <dbReference type="EMBL" id="JAC32704.1"/>
    </source>
</evidence>
<evidence type="ECO:0000256" key="5">
    <source>
        <dbReference type="SAM" id="MobiDB-lite"/>
    </source>
</evidence>
<dbReference type="InterPro" id="IPR019398">
    <property type="entry name" value="Pre-rRNA_process_TSR2"/>
</dbReference>
<evidence type="ECO:0000256" key="3">
    <source>
        <dbReference type="ARBA" id="ARBA00017551"/>
    </source>
</evidence>
<comment type="function">
    <text evidence="1">May be involved in 20S pre-rRNA processing.</text>
</comment>
<dbReference type="PANTHER" id="PTHR21250">
    <property type="entry name" value="PRE-RRNA-PROCESSING PROTEIN TSR2 HOMOLOG"/>
    <property type="match status" value="1"/>
</dbReference>
<protein>
    <recommendedName>
        <fullName evidence="3">Pre-rRNA-processing protein TSR2 homolog</fullName>
    </recommendedName>
</protein>
<accession>A0A023GFS4</accession>
<dbReference type="EMBL" id="GBBM01002714">
    <property type="protein sequence ID" value="JAC32704.1"/>
    <property type="molecule type" value="mRNA"/>
</dbReference>
<feature type="region of interest" description="Disordered" evidence="5">
    <location>
        <begin position="154"/>
        <end position="188"/>
    </location>
</feature>
<reference evidence="6" key="1">
    <citation type="submission" date="2014-03" db="EMBL/GenBank/DDBJ databases">
        <title>The sialotranscriptome of Amblyomma triste, Amblyomma parvum and Amblyomma cajennense ticks, uncovered by 454-based RNA-seq.</title>
        <authorList>
            <person name="Garcia G.R."/>
            <person name="Gardinassi L.G."/>
            <person name="Ribeiro J.M."/>
            <person name="Anatriello E."/>
            <person name="Ferreira B.R."/>
            <person name="Moreira H.N."/>
            <person name="Mafra C."/>
            <person name="Olegario M.M."/>
            <person name="Szabo P.J."/>
            <person name="Miranda-Santos I.K."/>
            <person name="Maruyama S.R."/>
        </authorList>
    </citation>
    <scope>NUCLEOTIDE SEQUENCE</scope>
    <source>
        <strain evidence="6">Mato Grasso do Sul</strain>
        <tissue evidence="6">Salivary glands</tissue>
    </source>
</reference>
<sequence>MHECMAGYGMASESAFHVSVKTLIGDWHGLQVAIENGMGGPQAREKEQWLVGVLEQYFAENSNLHPDEVADLIAEIIDNEFDTIIEDGSLGQISALLCKHYQMCKEGRENEVLQALSQRLPPTKTLRVPFADEYDSDDEAEMQNHINTEVSSQLGDLQLNGPGPSHQQSRRQEPDEDGWTVVRHGKRT</sequence>
<name>A0A023GFS4_AMBTT</name>